<dbReference type="InterPro" id="IPR011009">
    <property type="entry name" value="Kinase-like_dom_sf"/>
</dbReference>
<feature type="region of interest" description="Disordered" evidence="8">
    <location>
        <begin position="607"/>
        <end position="629"/>
    </location>
</feature>
<evidence type="ECO:0000256" key="1">
    <source>
        <dbReference type="ARBA" id="ARBA00006485"/>
    </source>
</evidence>
<gene>
    <name evidence="10" type="ORF">ANE_LOCUS19113</name>
</gene>
<dbReference type="PROSITE" id="PS00108">
    <property type="entry name" value="PROTEIN_KINASE_ST"/>
    <property type="match status" value="1"/>
</dbReference>
<keyword evidence="3" id="KW-0808">Transferase</keyword>
<dbReference type="GO" id="GO:0005634">
    <property type="term" value="C:nucleus"/>
    <property type="evidence" value="ECO:0007669"/>
    <property type="project" value="TreeGrafter"/>
</dbReference>
<dbReference type="GO" id="GO:0000307">
    <property type="term" value="C:cyclin-dependent protein kinase holoenzyme complex"/>
    <property type="evidence" value="ECO:0007669"/>
    <property type="project" value="TreeGrafter"/>
</dbReference>
<dbReference type="PROSITE" id="PS00107">
    <property type="entry name" value="PROTEIN_KINASE_ATP"/>
    <property type="match status" value="1"/>
</dbReference>
<dbReference type="Gene3D" id="3.30.200.20">
    <property type="entry name" value="Phosphorylase Kinase, domain 1"/>
    <property type="match status" value="1"/>
</dbReference>
<dbReference type="EMBL" id="CABITT030000006">
    <property type="protein sequence ID" value="VVB08669.1"/>
    <property type="molecule type" value="Genomic_DNA"/>
</dbReference>
<dbReference type="Proteomes" id="UP000489600">
    <property type="component" value="Unassembled WGS sequence"/>
</dbReference>
<evidence type="ECO:0000256" key="6">
    <source>
        <dbReference type="ARBA" id="ARBA00022840"/>
    </source>
</evidence>
<keyword evidence="2" id="KW-0723">Serine/threonine-protein kinase</keyword>
<dbReference type="PANTHER" id="PTHR24056">
    <property type="entry name" value="CELL DIVISION PROTEIN KINASE"/>
    <property type="match status" value="1"/>
</dbReference>
<evidence type="ECO:0000313" key="10">
    <source>
        <dbReference type="EMBL" id="VVB08669.1"/>
    </source>
</evidence>
<feature type="region of interest" description="Disordered" evidence="8">
    <location>
        <begin position="529"/>
        <end position="548"/>
    </location>
</feature>
<dbReference type="FunFam" id="3.30.200.20:FF:000021">
    <property type="entry name" value="probable serine/threonine-protein kinase At1g54610"/>
    <property type="match status" value="1"/>
</dbReference>
<dbReference type="FunFam" id="1.10.510.10:FF:000043">
    <property type="entry name" value="probable serine/threonine-protein kinase At1g54610"/>
    <property type="match status" value="1"/>
</dbReference>
<dbReference type="CDD" id="cd07840">
    <property type="entry name" value="STKc_CDK9_like"/>
    <property type="match status" value="1"/>
</dbReference>
<feature type="binding site" evidence="7">
    <location>
        <position position="169"/>
    </location>
    <ligand>
        <name>ATP</name>
        <dbReference type="ChEBI" id="CHEBI:30616"/>
    </ligand>
</feature>
<evidence type="ECO:0000259" key="9">
    <source>
        <dbReference type="PROSITE" id="PS50011"/>
    </source>
</evidence>
<keyword evidence="4 7" id="KW-0547">Nucleotide-binding</keyword>
<evidence type="ECO:0000256" key="7">
    <source>
        <dbReference type="PROSITE-ProRule" id="PRU10141"/>
    </source>
</evidence>
<comment type="caution">
    <text evidence="10">The sequence shown here is derived from an EMBL/GenBank/DDBJ whole genome shotgun (WGS) entry which is preliminary data.</text>
</comment>
<dbReference type="SMART" id="SM00220">
    <property type="entry name" value="S_TKc"/>
    <property type="match status" value="1"/>
</dbReference>
<dbReference type="PANTHER" id="PTHR24056:SF416">
    <property type="entry name" value="PROTEIN KINASE SUPERFAMILY PROTEIN"/>
    <property type="match status" value="1"/>
</dbReference>
<feature type="region of interest" description="Disordered" evidence="8">
    <location>
        <begin position="44"/>
        <end position="66"/>
    </location>
</feature>
<dbReference type="AlphaFoldDB" id="A0A565C4Y1"/>
<keyword evidence="6 7" id="KW-0067">ATP-binding</keyword>
<organism evidence="10 11">
    <name type="scientific">Arabis nemorensis</name>
    <dbReference type="NCBI Taxonomy" id="586526"/>
    <lineage>
        <taxon>Eukaryota</taxon>
        <taxon>Viridiplantae</taxon>
        <taxon>Streptophyta</taxon>
        <taxon>Embryophyta</taxon>
        <taxon>Tracheophyta</taxon>
        <taxon>Spermatophyta</taxon>
        <taxon>Magnoliopsida</taxon>
        <taxon>eudicotyledons</taxon>
        <taxon>Gunneridae</taxon>
        <taxon>Pentapetalae</taxon>
        <taxon>rosids</taxon>
        <taxon>malvids</taxon>
        <taxon>Brassicales</taxon>
        <taxon>Brassicaceae</taxon>
        <taxon>Arabideae</taxon>
        <taxon>Arabis</taxon>
    </lineage>
</organism>
<dbReference type="InterPro" id="IPR050108">
    <property type="entry name" value="CDK"/>
</dbReference>
<evidence type="ECO:0000256" key="5">
    <source>
        <dbReference type="ARBA" id="ARBA00022777"/>
    </source>
</evidence>
<dbReference type="PROSITE" id="PS50011">
    <property type="entry name" value="PROTEIN_KINASE_DOM"/>
    <property type="match status" value="1"/>
</dbReference>
<dbReference type="OrthoDB" id="28397at2759"/>
<dbReference type="InterPro" id="IPR008271">
    <property type="entry name" value="Ser/Thr_kinase_AS"/>
</dbReference>
<keyword evidence="11" id="KW-1185">Reference proteome</keyword>
<dbReference type="GO" id="GO:0008353">
    <property type="term" value="F:RNA polymerase II CTD heptapeptide repeat kinase activity"/>
    <property type="evidence" value="ECO:0007669"/>
    <property type="project" value="TreeGrafter"/>
</dbReference>
<feature type="domain" description="Protein kinase" evidence="9">
    <location>
        <begin position="140"/>
        <end position="424"/>
    </location>
</feature>
<dbReference type="SUPFAM" id="SSF56112">
    <property type="entry name" value="Protein kinase-like (PK-like)"/>
    <property type="match status" value="1"/>
</dbReference>
<evidence type="ECO:0000256" key="3">
    <source>
        <dbReference type="ARBA" id="ARBA00022679"/>
    </source>
</evidence>
<evidence type="ECO:0000256" key="4">
    <source>
        <dbReference type="ARBA" id="ARBA00022741"/>
    </source>
</evidence>
<evidence type="ECO:0000256" key="2">
    <source>
        <dbReference type="ARBA" id="ARBA00022527"/>
    </source>
</evidence>
<sequence>MGCICSKGASEDGEDVSYHRGKGNEYWNKSSSVQLIAPLPSSKDDFSHKAVDGSSGGGRRASGLIVPIDDSHDGKTVIVERPSRSHRGRRVSDNGRGGLIISNVPRSAEAELIAAGWPYWLTSVAGDAIKGWIPRRADSFEKLDKIGQGTYSTVYKARDLETGKIVAMKKVRFANMDPESVRFMAREINILRKLDHPNVMKLECLVTSKLSGSLHLVFEYMEHDLSGLALRPGVKFTEPQIKCFMKQLLCGLEHCHSRGILHRDIKGSNLLVNNDGVLKIGDFGLASFYQPDQGQPLTSRVVTLWYRAPELLLGSTEYGPAIDLWSVGCILAELFVGKPIMPGRTEVEQMHKIFKLCGSPSEDFWETTKLPQATSYKPQHPYKRVLLETFKNLPSSSLALLDKLLSVEPEKRCSASSTLMTEFYTTEPLPCHISSLPKYPPSKELDAKVRDEEARRKKAEAVKWRGHESVRRGLRDKATPEFIASGHSNVSINTPAFKKENGRYDKEKRFSDTNSMVHPNVTATWNKNETSRSSVGEVKASRSNNMPVTMGDYLTSASQKENVACREPTTTYMRKKNRMHYSGPLMPPGGNIEEMMKDHERRIQEAVRKSRLEKSATKKNKDIPVKACA</sequence>
<name>A0A565C4Y1_9BRAS</name>
<protein>
    <recommendedName>
        <fullName evidence="9">Protein kinase domain-containing protein</fullName>
    </recommendedName>
</protein>
<dbReference type="InterPro" id="IPR000719">
    <property type="entry name" value="Prot_kinase_dom"/>
</dbReference>
<keyword evidence="5" id="KW-0418">Kinase</keyword>
<evidence type="ECO:0000313" key="11">
    <source>
        <dbReference type="Proteomes" id="UP000489600"/>
    </source>
</evidence>
<dbReference type="GO" id="GO:0032968">
    <property type="term" value="P:positive regulation of transcription elongation by RNA polymerase II"/>
    <property type="evidence" value="ECO:0007669"/>
    <property type="project" value="TreeGrafter"/>
</dbReference>
<reference evidence="10" key="1">
    <citation type="submission" date="2019-07" db="EMBL/GenBank/DDBJ databases">
        <authorList>
            <person name="Dittberner H."/>
        </authorList>
    </citation>
    <scope>NUCLEOTIDE SEQUENCE [LARGE SCALE GENOMIC DNA]</scope>
</reference>
<proteinExistence type="inferred from homology"/>
<dbReference type="InterPro" id="IPR017441">
    <property type="entry name" value="Protein_kinase_ATP_BS"/>
</dbReference>
<dbReference type="GO" id="GO:0005524">
    <property type="term" value="F:ATP binding"/>
    <property type="evidence" value="ECO:0007669"/>
    <property type="project" value="UniProtKB-UniRule"/>
</dbReference>
<dbReference type="Gene3D" id="1.10.510.10">
    <property type="entry name" value="Transferase(Phosphotransferase) domain 1"/>
    <property type="match status" value="1"/>
</dbReference>
<dbReference type="Pfam" id="PF00069">
    <property type="entry name" value="Pkinase"/>
    <property type="match status" value="1"/>
</dbReference>
<comment type="similarity">
    <text evidence="1">Belongs to the protein kinase superfamily. CMGC Ser/Thr protein kinase family. CDC2/CDKX subfamily.</text>
</comment>
<evidence type="ECO:0000256" key="8">
    <source>
        <dbReference type="SAM" id="MobiDB-lite"/>
    </source>
</evidence>
<accession>A0A565C4Y1</accession>